<dbReference type="Proteomes" id="UP000319783">
    <property type="component" value="Unassembled WGS sequence"/>
</dbReference>
<evidence type="ECO:0000313" key="1">
    <source>
        <dbReference type="EMBL" id="TLD41221.1"/>
    </source>
</evidence>
<protein>
    <recommendedName>
        <fullName evidence="3">Thymidylate kinase</fullName>
    </recommendedName>
</protein>
<dbReference type="AlphaFoldDB" id="A0A533QEV8"/>
<name>A0A533QEV8_9BACT</name>
<comment type="caution">
    <text evidence="1">The sequence shown here is derived from an EMBL/GenBank/DDBJ whole genome shotgun (WGS) entry which is preliminary data.</text>
</comment>
<dbReference type="InterPro" id="IPR027417">
    <property type="entry name" value="P-loop_NTPase"/>
</dbReference>
<evidence type="ECO:0008006" key="3">
    <source>
        <dbReference type="Google" id="ProtNLM"/>
    </source>
</evidence>
<dbReference type="Gene3D" id="3.40.50.300">
    <property type="entry name" value="P-loop containing nucleotide triphosphate hydrolases"/>
    <property type="match status" value="1"/>
</dbReference>
<accession>A0A533QEV8</accession>
<evidence type="ECO:0000313" key="2">
    <source>
        <dbReference type="Proteomes" id="UP000319783"/>
    </source>
</evidence>
<dbReference type="SUPFAM" id="SSF52540">
    <property type="entry name" value="P-loop containing nucleoside triphosphate hydrolases"/>
    <property type="match status" value="1"/>
</dbReference>
<sequence length="108" mass="12543">MISFSGIDGSGKGTQIALVEEFFRNNSIKYKTIWARGSWTPGIEFVKKIVRRDRGFSEEQKAEYRKEARTNLKKQKIILMGLLSFVWVNFSASLYCKDLRQVFVNKDP</sequence>
<gene>
    <name evidence="1" type="ORF">JETT_2509</name>
</gene>
<dbReference type="EMBL" id="SULG01000057">
    <property type="protein sequence ID" value="TLD41221.1"/>
    <property type="molecule type" value="Genomic_DNA"/>
</dbReference>
<reference evidence="1 2" key="1">
    <citation type="submission" date="2019-04" db="EMBL/GenBank/DDBJ databases">
        <title>Genome of a novel bacterium Candidatus Jettenia ecosi reconstructed from metagenome of an anammox bioreactor.</title>
        <authorList>
            <person name="Mardanov A.V."/>
            <person name="Beletsky A.V."/>
            <person name="Ravin N.V."/>
            <person name="Botchkova E.A."/>
            <person name="Litti Y.V."/>
            <person name="Nozhevnikova A.N."/>
        </authorList>
    </citation>
    <scope>NUCLEOTIDE SEQUENCE [LARGE SCALE GENOMIC DNA]</scope>
    <source>
        <strain evidence="1">J2</strain>
    </source>
</reference>
<organism evidence="1 2">
    <name type="scientific">Candidatus Jettenia ecosi</name>
    <dbReference type="NCBI Taxonomy" id="2494326"/>
    <lineage>
        <taxon>Bacteria</taxon>
        <taxon>Pseudomonadati</taxon>
        <taxon>Planctomycetota</taxon>
        <taxon>Candidatus Brocadiia</taxon>
        <taxon>Candidatus Brocadiales</taxon>
        <taxon>Candidatus Brocadiaceae</taxon>
        <taxon>Candidatus Jettenia</taxon>
    </lineage>
</organism>
<proteinExistence type="predicted"/>